<feature type="region of interest" description="Disordered" evidence="1">
    <location>
        <begin position="20"/>
        <end position="52"/>
    </location>
</feature>
<dbReference type="AlphaFoldDB" id="A0AA88E610"/>
<comment type="caution">
    <text evidence="2">The sequence shown here is derived from an EMBL/GenBank/DDBJ whole genome shotgun (WGS) entry which is preliminary data.</text>
</comment>
<sequence>MEISTVACRVSRTVKFLSPRRRRSGSADCTGDGPLATRWKVGEGEEEGGEEG</sequence>
<proteinExistence type="predicted"/>
<evidence type="ECO:0000313" key="3">
    <source>
        <dbReference type="Proteomes" id="UP001187192"/>
    </source>
</evidence>
<accession>A0AA88E610</accession>
<reference evidence="2" key="1">
    <citation type="submission" date="2023-07" db="EMBL/GenBank/DDBJ databases">
        <title>draft genome sequence of fig (Ficus carica).</title>
        <authorList>
            <person name="Takahashi T."/>
            <person name="Nishimura K."/>
        </authorList>
    </citation>
    <scope>NUCLEOTIDE SEQUENCE</scope>
</reference>
<keyword evidence="3" id="KW-1185">Reference proteome</keyword>
<evidence type="ECO:0000256" key="1">
    <source>
        <dbReference type="SAM" id="MobiDB-lite"/>
    </source>
</evidence>
<organism evidence="2 3">
    <name type="scientific">Ficus carica</name>
    <name type="common">Common fig</name>
    <dbReference type="NCBI Taxonomy" id="3494"/>
    <lineage>
        <taxon>Eukaryota</taxon>
        <taxon>Viridiplantae</taxon>
        <taxon>Streptophyta</taxon>
        <taxon>Embryophyta</taxon>
        <taxon>Tracheophyta</taxon>
        <taxon>Spermatophyta</taxon>
        <taxon>Magnoliopsida</taxon>
        <taxon>eudicotyledons</taxon>
        <taxon>Gunneridae</taxon>
        <taxon>Pentapetalae</taxon>
        <taxon>rosids</taxon>
        <taxon>fabids</taxon>
        <taxon>Rosales</taxon>
        <taxon>Moraceae</taxon>
        <taxon>Ficeae</taxon>
        <taxon>Ficus</taxon>
    </lineage>
</organism>
<protein>
    <submittedName>
        <fullName evidence="2">Uncharacterized protein</fullName>
    </submittedName>
</protein>
<name>A0AA88E610_FICCA</name>
<evidence type="ECO:0000313" key="2">
    <source>
        <dbReference type="EMBL" id="GMN68303.1"/>
    </source>
</evidence>
<dbReference type="Proteomes" id="UP001187192">
    <property type="component" value="Unassembled WGS sequence"/>
</dbReference>
<dbReference type="EMBL" id="BTGU01000590">
    <property type="protein sequence ID" value="GMN68303.1"/>
    <property type="molecule type" value="Genomic_DNA"/>
</dbReference>
<gene>
    <name evidence="2" type="ORF">TIFTF001_037363</name>
</gene>